<comment type="caution">
    <text evidence="1">The sequence shown here is derived from an EMBL/GenBank/DDBJ whole genome shotgun (WGS) entry which is preliminary data.</text>
</comment>
<dbReference type="Pfam" id="PF06224">
    <property type="entry name" value="AlkZ-like"/>
    <property type="match status" value="1"/>
</dbReference>
<evidence type="ECO:0000313" key="2">
    <source>
        <dbReference type="Proteomes" id="UP000305282"/>
    </source>
</evidence>
<keyword evidence="1" id="KW-0238">DNA-binding</keyword>
<gene>
    <name evidence="1" type="ORF">E7Y31_20825</name>
</gene>
<proteinExistence type="predicted"/>
<dbReference type="OrthoDB" id="9148135at2"/>
<name>A0A4S5C3N2_9ACTN</name>
<sequence length="354" mass="37891">MTAAQLADGDGLVAARLAAQGLTGPPALDPVDVVGRLLAVQAQDPRGLRLTIRSRSRALHAADVDRALSADRSLVVTWLNRGTLHLVRAEDYWWLRELTAPAMAAQIRRRLTQEGVSPDAAERGVARIERALTDEGPLSRAELRERVDAAGVPTAGQAMIYLLIVASTRGLVVRGPVVGGEQAYVLVRDWLGPPPRAFDRDAALAELARRYLAGHGPADDRDLARWVGLPLRDARRGLAAVAAELVTRPDGRLDLPRGEGPGLPAPRLLGPFDPVLHGWNGRDWVGAAGRVVTSNGIFRPMILVDGQAAGTWSMPAGRVELAPFTDPPDWGPAVAAALRDEAADVRRFLAPRPA</sequence>
<dbReference type="EMBL" id="SSXH01000791">
    <property type="protein sequence ID" value="THJ38165.1"/>
    <property type="molecule type" value="Genomic_DNA"/>
</dbReference>
<keyword evidence="2" id="KW-1185">Reference proteome</keyword>
<dbReference type="InterPro" id="IPR009351">
    <property type="entry name" value="AlkZ-like"/>
</dbReference>
<accession>A0A4S5C3N2</accession>
<evidence type="ECO:0000313" key="1">
    <source>
        <dbReference type="EMBL" id="THJ38165.1"/>
    </source>
</evidence>
<dbReference type="AlphaFoldDB" id="A0A4S5C3N2"/>
<organism evidence="1 2">
    <name type="scientific">Candidatus Frankia alpina</name>
    <dbReference type="NCBI Taxonomy" id="2699483"/>
    <lineage>
        <taxon>Bacteria</taxon>
        <taxon>Bacillati</taxon>
        <taxon>Actinomycetota</taxon>
        <taxon>Actinomycetes</taxon>
        <taxon>Frankiales</taxon>
        <taxon>Frankiaceae</taxon>
        <taxon>Frankia</taxon>
    </lineage>
</organism>
<dbReference type="GO" id="GO:0003677">
    <property type="term" value="F:DNA binding"/>
    <property type="evidence" value="ECO:0007669"/>
    <property type="project" value="UniProtKB-KW"/>
</dbReference>
<reference evidence="1 2" key="1">
    <citation type="submission" date="2019-04" db="EMBL/GenBank/DDBJ databases">
        <title>Draft genome sequences for three unisolated Alnus-infective Frankia Sp+ strains, AgTrS, AiOr and AvVan, the first sequenced Frankia strains able to sporulate in-planta.</title>
        <authorList>
            <person name="Bethencourt L."/>
            <person name="Vautrin F."/>
            <person name="Taib N."/>
            <person name="Dubost A."/>
            <person name="Castro-Garcia L."/>
            <person name="Imbaud O."/>
            <person name="Abrouk D."/>
            <person name="Fournier P."/>
            <person name="Briolay J."/>
            <person name="Nguyen A."/>
            <person name="Normand P."/>
            <person name="Fernandez M.P."/>
            <person name="Brochier-Armanet C."/>
            <person name="Herrera-Belaroussi A."/>
        </authorList>
    </citation>
    <scope>NUCLEOTIDE SEQUENCE [LARGE SCALE GENOMIC DNA]</scope>
    <source>
        <strain evidence="1 2">AvVan</strain>
    </source>
</reference>
<dbReference type="RefSeq" id="WP_136449473.1">
    <property type="nucleotide sequence ID" value="NZ_CADCWT010000073.1"/>
</dbReference>
<dbReference type="PANTHER" id="PTHR38479">
    <property type="entry name" value="LMO0824 PROTEIN"/>
    <property type="match status" value="1"/>
</dbReference>
<dbReference type="Proteomes" id="UP000305282">
    <property type="component" value="Unassembled WGS sequence"/>
</dbReference>
<dbReference type="PANTHER" id="PTHR38479:SF2">
    <property type="entry name" value="WINGED HELIX DNA-BINDING DOMAIN-CONTAINING PROTEIN"/>
    <property type="match status" value="1"/>
</dbReference>
<protein>
    <submittedName>
        <fullName evidence="1">Winged helix DNA-binding domain-containing protein</fullName>
    </submittedName>
</protein>